<reference evidence="2" key="1">
    <citation type="submission" date="2020-02" db="EMBL/GenBank/DDBJ databases">
        <authorList>
            <person name="Meier V. D."/>
        </authorList>
    </citation>
    <scope>NUCLEOTIDE SEQUENCE</scope>
    <source>
        <strain evidence="2">AVDCRST_MAG51</strain>
    </source>
</reference>
<evidence type="ECO:0000313" key="2">
    <source>
        <dbReference type="EMBL" id="CAA9386547.1"/>
    </source>
</evidence>
<feature type="compositionally biased region" description="Low complexity" evidence="1">
    <location>
        <begin position="174"/>
        <end position="183"/>
    </location>
</feature>
<feature type="compositionally biased region" description="Basic residues" evidence="1">
    <location>
        <begin position="32"/>
        <end position="42"/>
    </location>
</feature>
<feature type="non-terminal residue" evidence="2">
    <location>
        <position position="317"/>
    </location>
</feature>
<feature type="compositionally biased region" description="Basic and acidic residues" evidence="1">
    <location>
        <begin position="19"/>
        <end position="31"/>
    </location>
</feature>
<accession>A0A6J4NF60</accession>
<dbReference type="EMBL" id="CADCUX010000041">
    <property type="protein sequence ID" value="CAA9386547.1"/>
    <property type="molecule type" value="Genomic_DNA"/>
</dbReference>
<feature type="compositionally biased region" description="Basic residues" evidence="1">
    <location>
        <begin position="189"/>
        <end position="212"/>
    </location>
</feature>
<feature type="compositionally biased region" description="Basic residues" evidence="1">
    <location>
        <begin position="1"/>
        <end position="12"/>
    </location>
</feature>
<protein>
    <submittedName>
        <fullName evidence="2">Probable amidase</fullName>
    </submittedName>
</protein>
<feature type="non-terminal residue" evidence="2">
    <location>
        <position position="1"/>
    </location>
</feature>
<feature type="region of interest" description="Disordered" evidence="1">
    <location>
        <begin position="1"/>
        <end position="133"/>
    </location>
</feature>
<feature type="compositionally biased region" description="Basic and acidic residues" evidence="1">
    <location>
        <begin position="259"/>
        <end position="276"/>
    </location>
</feature>
<name>A0A6J4NF60_9BURK</name>
<feature type="compositionally biased region" description="Low complexity" evidence="1">
    <location>
        <begin position="222"/>
        <end position="235"/>
    </location>
</feature>
<proteinExistence type="predicted"/>
<feature type="region of interest" description="Disordered" evidence="1">
    <location>
        <begin position="167"/>
        <end position="317"/>
    </location>
</feature>
<feature type="compositionally biased region" description="Low complexity" evidence="1">
    <location>
        <begin position="303"/>
        <end position="317"/>
    </location>
</feature>
<gene>
    <name evidence="2" type="ORF">AVDCRST_MAG51-156</name>
</gene>
<organism evidence="2">
    <name type="scientific">uncultured Ramlibacter sp</name>
    <dbReference type="NCBI Taxonomy" id="260755"/>
    <lineage>
        <taxon>Bacteria</taxon>
        <taxon>Pseudomonadati</taxon>
        <taxon>Pseudomonadota</taxon>
        <taxon>Betaproteobacteria</taxon>
        <taxon>Burkholderiales</taxon>
        <taxon>Comamonadaceae</taxon>
        <taxon>Ramlibacter</taxon>
        <taxon>environmental samples</taxon>
    </lineage>
</organism>
<feature type="compositionally biased region" description="Basic residues" evidence="1">
    <location>
        <begin position="50"/>
        <end position="62"/>
    </location>
</feature>
<dbReference type="AlphaFoldDB" id="A0A6J4NF60"/>
<sequence length="317" mass="34163">GRHAPPRSRPGHRALGTLRRLDPGRAVDRLGRHGGGRHRVRRAPGGLRPQRVRRAAPAHHRDRPAADGPAHPHRADPGARCQAGRHARDPHPRHRAHRALGLERDPAPARGLAGRLPVPEPAGAADRPAAQDDRAALGCRTALASLLRDHRRRAPARLWARLHHRAARVRRQHGQQGARAGQHPVPAGLRRRRQPVHRRRPCGAGRRRGLPHRARDLPEGPLPGAAAPAHAGLSPCRDAGAPDHDGVRSRPGRCRARRLAPDDPLAHGAEGLERRGGLRVLQLRVRPSRDPAGGRQQGHPRDGGASSPGASGRSAAL</sequence>
<evidence type="ECO:0000256" key="1">
    <source>
        <dbReference type="SAM" id="MobiDB-lite"/>
    </source>
</evidence>